<dbReference type="RefSeq" id="WP_379022545.1">
    <property type="nucleotide sequence ID" value="NZ_JBHRTA010000032.1"/>
</dbReference>
<evidence type="ECO:0000313" key="2">
    <source>
        <dbReference type="EMBL" id="MFC3198155.1"/>
    </source>
</evidence>
<evidence type="ECO:0000256" key="1">
    <source>
        <dbReference type="SAM" id="SignalP"/>
    </source>
</evidence>
<dbReference type="PROSITE" id="PS51257">
    <property type="entry name" value="PROKAR_LIPOPROTEIN"/>
    <property type="match status" value="1"/>
</dbReference>
<keyword evidence="1" id="KW-0732">Signal</keyword>
<comment type="caution">
    <text evidence="2">The sequence shown here is derived from an EMBL/GenBank/DDBJ whole genome shotgun (WGS) entry which is preliminary data.</text>
</comment>
<sequence>MKSIRFFLLGLLFLTVSCQKPAHENINDLGDIWENADDMTLSAITDPSDPNLSDQWNWYESSTTHADIYVSQGNGPIESRSISLPWNTMGNPTAVADSDKDFYPEDGWRLYFRDFGTPNRAAQTPFFALYNKYRGILRFFIYNYKETNPWNEQTPTYFVATLSFKNQARSNSMLNFTSDPEYSTHETYRSDEKQTVIVPKNAEKTWLNLDFSIANFEGTPEGPEHLLDLVVYAVDESEINLSSDFSDITAQISVGANSNGGNSFATTINRGHEFAKTSADFIKALENVFDSNPSANVQNMDNARASDSIPETIIAPQGASTIIAAVAAGLGVIKAFFGGKKAHIPDQMIKYDGMVSTNGTSNFQRSRYFITWSPRPNSPLNPSYYTPIYTERTGIWQIYHPPVLSFLWSGSIYYVRESPCFLRYYLDVSRISDWINPDILDELELVEKRVKVIHDYHDSEYPWESEWTEVTGSYASFGWIQAYLNTARYLLTDRGARFSGLVGLEYTFKIKDYTGKFDDEIVFSKVYRANTNFSPHQTGNCPNMF</sequence>
<feature type="signal peptide" evidence="1">
    <location>
        <begin position="1"/>
        <end position="22"/>
    </location>
</feature>
<name>A0ABV7JJC2_9SPHI</name>
<dbReference type="Proteomes" id="UP001595526">
    <property type="component" value="Unassembled WGS sequence"/>
</dbReference>
<dbReference type="EMBL" id="JBHRTA010000032">
    <property type="protein sequence ID" value="MFC3198155.1"/>
    <property type="molecule type" value="Genomic_DNA"/>
</dbReference>
<proteinExistence type="predicted"/>
<protein>
    <submittedName>
        <fullName evidence="2">Uncharacterized protein</fullName>
    </submittedName>
</protein>
<evidence type="ECO:0000313" key="3">
    <source>
        <dbReference type="Proteomes" id="UP001595526"/>
    </source>
</evidence>
<feature type="chain" id="PRO_5047381127" evidence="1">
    <location>
        <begin position="23"/>
        <end position="545"/>
    </location>
</feature>
<accession>A0ABV7JJC2</accession>
<gene>
    <name evidence="2" type="ORF">ACFOET_11085</name>
</gene>
<keyword evidence="3" id="KW-1185">Reference proteome</keyword>
<organism evidence="2 3">
    <name type="scientific">Parapedobacter deserti</name>
    <dbReference type="NCBI Taxonomy" id="1912957"/>
    <lineage>
        <taxon>Bacteria</taxon>
        <taxon>Pseudomonadati</taxon>
        <taxon>Bacteroidota</taxon>
        <taxon>Sphingobacteriia</taxon>
        <taxon>Sphingobacteriales</taxon>
        <taxon>Sphingobacteriaceae</taxon>
        <taxon>Parapedobacter</taxon>
    </lineage>
</organism>
<reference evidence="3" key="1">
    <citation type="journal article" date="2019" name="Int. J. Syst. Evol. Microbiol.">
        <title>The Global Catalogue of Microorganisms (GCM) 10K type strain sequencing project: providing services to taxonomists for standard genome sequencing and annotation.</title>
        <authorList>
            <consortium name="The Broad Institute Genomics Platform"/>
            <consortium name="The Broad Institute Genome Sequencing Center for Infectious Disease"/>
            <person name="Wu L."/>
            <person name="Ma J."/>
        </authorList>
    </citation>
    <scope>NUCLEOTIDE SEQUENCE [LARGE SCALE GENOMIC DNA]</scope>
    <source>
        <strain evidence="3">KCTC 52416</strain>
    </source>
</reference>